<keyword evidence="2" id="KW-1185">Reference proteome</keyword>
<dbReference type="EMBL" id="MDYQ01000395">
    <property type="protein sequence ID" value="PRP75304.1"/>
    <property type="molecule type" value="Genomic_DNA"/>
</dbReference>
<dbReference type="InParanoid" id="A0A2P6MUE8"/>
<evidence type="ECO:0000313" key="1">
    <source>
        <dbReference type="EMBL" id="PRP75304.1"/>
    </source>
</evidence>
<protein>
    <submittedName>
        <fullName evidence="1">Uncharacterized protein</fullName>
    </submittedName>
</protein>
<comment type="caution">
    <text evidence="1">The sequence shown here is derived from an EMBL/GenBank/DDBJ whole genome shotgun (WGS) entry which is preliminary data.</text>
</comment>
<sequence length="716" mass="78995">MSRYYKNYSSATAADSTLPTLLNGTDDRPVLVELQWDINGVYDLGQGIWLPSTVPYYVLMNGRNSTIRFHWEDTFVNEQTVFHLIFTSSHNMQIPDESPGVHIHWNTGQLFPCWNNICKQTLYPRYILNFNIGPYKRSTTLGKVTQIYRSGNKVTSVQLVAPPLHPSFFNSAVKYNHVDEKGRANIWEAPYSNYGGYSGNVTSKDGLETEQGTMVLSLSPSEQSTLGPLIQVGHWFGLQRQGTLSLGGGASVVQGINMLEMTSWIETSGVQGFDLIDVHLDRLNHNLFVWGSGPLGQVFNGGIFRLYHNSMEDGSDDNLDNISDISDPRNGPLWKTVIELEENISRKPKPILRVQPIWRSIGNSDIIQLNTTLNGVKLTRVNGWQAGKISGMCPPTGTQVAFSRYPDAFVWVYFKESISELKPLDVAWWMNGNPTLLHIKNYRGGNHNYNLLNIKAQTIIVDNSFMYNTTMGCVDVSSDTSYWREGNPVQHMTVRDNVFQGCFSAVQHVPSGRDGIPPNSALDVSITNNWFYANASLQSPGWFPNQQLILYAVANLNVSYNTFVLTPGMRSAPLIQMCNTHDGIFSNNLVVQGTLMPGQYGGITCNRTTNVCPSYPLSHSVFYAVNGTLSGVNVGSPGCSLRPIYNVAYECNSFNNTSACQPVGAAAPSHAVTGDTESVTIGSVSSSKPLESKSGESSSIAPQLFGYLSLLFCVLA</sequence>
<evidence type="ECO:0000313" key="2">
    <source>
        <dbReference type="Proteomes" id="UP000241769"/>
    </source>
</evidence>
<proteinExistence type="predicted"/>
<dbReference type="AlphaFoldDB" id="A0A2P6MUE8"/>
<dbReference type="SUPFAM" id="SSF51126">
    <property type="entry name" value="Pectin lyase-like"/>
    <property type="match status" value="1"/>
</dbReference>
<accession>A0A2P6MUE8</accession>
<dbReference type="Proteomes" id="UP000241769">
    <property type="component" value="Unassembled WGS sequence"/>
</dbReference>
<name>A0A2P6MUE8_9EUKA</name>
<dbReference type="InterPro" id="IPR011050">
    <property type="entry name" value="Pectin_lyase_fold/virulence"/>
</dbReference>
<organism evidence="1 2">
    <name type="scientific">Planoprotostelium fungivorum</name>
    <dbReference type="NCBI Taxonomy" id="1890364"/>
    <lineage>
        <taxon>Eukaryota</taxon>
        <taxon>Amoebozoa</taxon>
        <taxon>Evosea</taxon>
        <taxon>Variosea</taxon>
        <taxon>Cavosteliida</taxon>
        <taxon>Cavosteliaceae</taxon>
        <taxon>Planoprotostelium</taxon>
    </lineage>
</organism>
<reference evidence="1 2" key="1">
    <citation type="journal article" date="2018" name="Genome Biol. Evol.">
        <title>Multiple Roots of Fruiting Body Formation in Amoebozoa.</title>
        <authorList>
            <person name="Hillmann F."/>
            <person name="Forbes G."/>
            <person name="Novohradska S."/>
            <person name="Ferling I."/>
            <person name="Riege K."/>
            <person name="Groth M."/>
            <person name="Westermann M."/>
            <person name="Marz M."/>
            <person name="Spaller T."/>
            <person name="Winckler T."/>
            <person name="Schaap P."/>
            <person name="Glockner G."/>
        </authorList>
    </citation>
    <scope>NUCLEOTIDE SEQUENCE [LARGE SCALE GENOMIC DNA]</scope>
    <source>
        <strain evidence="1 2">Jena</strain>
    </source>
</reference>
<gene>
    <name evidence="1" type="ORF">PROFUN_05615</name>
</gene>